<reference evidence="3" key="1">
    <citation type="submission" date="2015-01" db="EMBL/GenBank/DDBJ databases">
        <title>Flavisolibacter sp./LCS9/ whole genome sequencing.</title>
        <authorList>
            <person name="Kim M.K."/>
            <person name="Srinivasan S."/>
            <person name="Lee J.-J."/>
        </authorList>
    </citation>
    <scope>NUCLEOTIDE SEQUENCE [LARGE SCALE GENOMIC DNA]</scope>
    <source>
        <strain evidence="3">LCS9</strain>
    </source>
</reference>
<feature type="domain" description="Smr" evidence="1">
    <location>
        <begin position="276"/>
        <end position="336"/>
    </location>
</feature>
<evidence type="ECO:0000259" key="1">
    <source>
        <dbReference type="Pfam" id="PF01713"/>
    </source>
</evidence>
<dbReference type="STRING" id="1492898.SY85_01250"/>
<keyword evidence="3" id="KW-1185">Reference proteome</keyword>
<dbReference type="Proteomes" id="UP000077177">
    <property type="component" value="Chromosome"/>
</dbReference>
<reference evidence="2 3" key="2">
    <citation type="journal article" date="2016" name="Int. J. Syst. Evol. Microbiol.">
        <title>Flavisolibacter tropicus sp. nov., isolated from tropical soil.</title>
        <authorList>
            <person name="Lee J.J."/>
            <person name="Kang M.S."/>
            <person name="Kim G.S."/>
            <person name="Lee C.S."/>
            <person name="Lim S."/>
            <person name="Lee J."/>
            <person name="Roh S.H."/>
            <person name="Kang H."/>
            <person name="Ha J.M."/>
            <person name="Bae S."/>
            <person name="Jung H.Y."/>
            <person name="Kim M.K."/>
        </authorList>
    </citation>
    <scope>NUCLEOTIDE SEQUENCE [LARGE SCALE GENOMIC DNA]</scope>
    <source>
        <strain evidence="2 3">LCS9</strain>
    </source>
</reference>
<organism evidence="2 3">
    <name type="scientific">Flavisolibacter tropicus</name>
    <dbReference type="NCBI Taxonomy" id="1492898"/>
    <lineage>
        <taxon>Bacteria</taxon>
        <taxon>Pseudomonadati</taxon>
        <taxon>Bacteroidota</taxon>
        <taxon>Chitinophagia</taxon>
        <taxon>Chitinophagales</taxon>
        <taxon>Chitinophagaceae</taxon>
        <taxon>Flavisolibacter</taxon>
    </lineage>
</organism>
<protein>
    <recommendedName>
        <fullName evidence="1">Smr domain-containing protein</fullName>
    </recommendedName>
</protein>
<proteinExistence type="predicted"/>
<dbReference type="InterPro" id="IPR002625">
    <property type="entry name" value="Smr_dom"/>
</dbReference>
<dbReference type="EMBL" id="CP011390">
    <property type="protein sequence ID" value="ANE49331.1"/>
    <property type="molecule type" value="Genomic_DNA"/>
</dbReference>
<dbReference type="InterPro" id="IPR036781">
    <property type="entry name" value="Smr_assoc-like_sf"/>
</dbReference>
<dbReference type="Gene3D" id="3.30.1370.110">
    <property type="match status" value="1"/>
</dbReference>
<evidence type="ECO:0000313" key="3">
    <source>
        <dbReference type="Proteomes" id="UP000077177"/>
    </source>
</evidence>
<dbReference type="PATRIC" id="fig|1492898.3.peg.279"/>
<name>A0A172TQI4_9BACT</name>
<dbReference type="KEGG" id="fla:SY85_01250"/>
<sequence length="339" mass="40417">MKFQIGDKVLVLHSNEEGEVIDIINEKMVMVEVRGVRFPAYIDQLDFPYFKRFTEKKLFPQKKEKRYVEDVRKEKTLPREKVVDGVWISFLPKFETDEFGDDVVETLKIYLINRTEQSYHFIYRLQFFGKTDFELKNEVLPFTDFYVHDIPFSDMNDSPTFAFEFSLPIPEKLKAEYYETTLRLKPKQLFDKIAEIQQKGEATFAYRLFENYPNRQQEEKLDLGKLSAKGMKVYDAKDVRKHLPPARSVVDLHIEKLTDNWERMSNMEILDIQLREFEKWYELAVAHRQPSLIIIHGVGKGVLRNEIHDILRMKREVKSFVNQYHSSFGYGATEIFFQY</sequence>
<accession>A0A172TQI4</accession>
<dbReference type="AlphaFoldDB" id="A0A172TQI4"/>
<dbReference type="OrthoDB" id="1524810at2"/>
<gene>
    <name evidence="2" type="ORF">SY85_01250</name>
</gene>
<dbReference type="RefSeq" id="WP_066401412.1">
    <property type="nucleotide sequence ID" value="NZ_CP011390.1"/>
</dbReference>
<dbReference type="SUPFAM" id="SSF158949">
    <property type="entry name" value="Smr-associated domain-like"/>
    <property type="match status" value="1"/>
</dbReference>
<evidence type="ECO:0000313" key="2">
    <source>
        <dbReference type="EMBL" id="ANE49331.1"/>
    </source>
</evidence>
<dbReference type="Pfam" id="PF01713">
    <property type="entry name" value="Smr"/>
    <property type="match status" value="1"/>
</dbReference>
<dbReference type="InterPro" id="IPR036063">
    <property type="entry name" value="Smr_dom_sf"/>
</dbReference>